<sequence>MNLLFAIGAKHSHLIGAEWRGDERDHLIYMTRAVQLLDLRDTLSFLSAPSLEKVQAHVQTKITELLKELDDWLKTALPPEDIRSSDWSQRPHLNRERFLLRMYYWSTKILITRPCLCRIERRISTESSTSMNFNSETAETCVEAARQMAKLFPEKPDTGFIYSHGPWWDVTHLIMQALAVLLLEMAYEGKHLKDEKDDIIACIKKMMRWLHAMKVNDPVAARAHGVIYKILNTCAPALREQVKELVADDMDGISQPSRPSRSGASSTVHTQSTSWKTPVDGVYSQEMPANYPPPLSHNHFMDPLLPYPGSTYQPPPYAFGNPFITNFDQGVPLVDMQQLWWHSAPLSNLGLNPSDTTLPQEQLMQQQMQQQMYEQMQQADYTKEQHDGEDVFSQPPS</sequence>
<dbReference type="AlphaFoldDB" id="A0A8J2INS3"/>
<dbReference type="GeneID" id="67011851"/>
<feature type="compositionally biased region" description="Low complexity" evidence="1">
    <location>
        <begin position="367"/>
        <end position="378"/>
    </location>
</feature>
<dbReference type="InterPro" id="IPR053230">
    <property type="entry name" value="Trans_reg_galc"/>
</dbReference>
<organism evidence="2 3">
    <name type="scientific">Alternaria atra</name>
    <dbReference type="NCBI Taxonomy" id="119953"/>
    <lineage>
        <taxon>Eukaryota</taxon>
        <taxon>Fungi</taxon>
        <taxon>Dikarya</taxon>
        <taxon>Ascomycota</taxon>
        <taxon>Pezizomycotina</taxon>
        <taxon>Dothideomycetes</taxon>
        <taxon>Pleosporomycetidae</taxon>
        <taxon>Pleosporales</taxon>
        <taxon>Pleosporineae</taxon>
        <taxon>Pleosporaceae</taxon>
        <taxon>Alternaria</taxon>
        <taxon>Alternaria sect. Ulocladioides</taxon>
    </lineage>
</organism>
<dbReference type="OrthoDB" id="5296287at2759"/>
<evidence type="ECO:0000313" key="3">
    <source>
        <dbReference type="Proteomes" id="UP000676310"/>
    </source>
</evidence>
<gene>
    <name evidence="2" type="ORF">ALTATR162_LOCUS11565</name>
</gene>
<dbReference type="PANTHER" id="PTHR47654:SF5">
    <property type="entry name" value="TRANSCRIPTION FACTOR DOMAIN-CONTAINING PROTEIN"/>
    <property type="match status" value="1"/>
</dbReference>
<name>A0A8J2INS3_9PLEO</name>
<keyword evidence="3" id="KW-1185">Reference proteome</keyword>
<comment type="caution">
    <text evidence="2">The sequence shown here is derived from an EMBL/GenBank/DDBJ whole genome shotgun (WGS) entry which is preliminary data.</text>
</comment>
<dbReference type="CDD" id="cd12148">
    <property type="entry name" value="fungal_TF_MHR"/>
    <property type="match status" value="1"/>
</dbReference>
<proteinExistence type="predicted"/>
<reference evidence="2" key="1">
    <citation type="submission" date="2021-05" db="EMBL/GenBank/DDBJ databases">
        <authorList>
            <person name="Stam R."/>
        </authorList>
    </citation>
    <scope>NUCLEOTIDE SEQUENCE</scope>
    <source>
        <strain evidence="2">CS162</strain>
    </source>
</reference>
<dbReference type="EMBL" id="CAJRGZ010000030">
    <property type="protein sequence ID" value="CAG5186366.1"/>
    <property type="molecule type" value="Genomic_DNA"/>
</dbReference>
<protein>
    <recommendedName>
        <fullName evidence="4">Transcription factor domain-containing protein</fullName>
    </recommendedName>
</protein>
<dbReference type="PANTHER" id="PTHR47654">
    <property type="entry name" value="ZN(II)2CYS6 TRANSCRIPTION FACTOR (EUROFUNG)-RELATED"/>
    <property type="match status" value="1"/>
</dbReference>
<feature type="region of interest" description="Disordered" evidence="1">
    <location>
        <begin position="251"/>
        <end position="278"/>
    </location>
</feature>
<dbReference type="RefSeq" id="XP_043175142.1">
    <property type="nucleotide sequence ID" value="XM_043319207.1"/>
</dbReference>
<feature type="compositionally biased region" description="Polar residues" evidence="1">
    <location>
        <begin position="254"/>
        <end position="276"/>
    </location>
</feature>
<evidence type="ECO:0008006" key="4">
    <source>
        <dbReference type="Google" id="ProtNLM"/>
    </source>
</evidence>
<evidence type="ECO:0000313" key="2">
    <source>
        <dbReference type="EMBL" id="CAG5186366.1"/>
    </source>
</evidence>
<evidence type="ECO:0000256" key="1">
    <source>
        <dbReference type="SAM" id="MobiDB-lite"/>
    </source>
</evidence>
<accession>A0A8J2INS3</accession>
<dbReference type="Proteomes" id="UP000676310">
    <property type="component" value="Unassembled WGS sequence"/>
</dbReference>
<feature type="region of interest" description="Disordered" evidence="1">
    <location>
        <begin position="367"/>
        <end position="397"/>
    </location>
</feature>